<dbReference type="InterPro" id="IPR035952">
    <property type="entry name" value="Rhomboid-like_sf"/>
</dbReference>
<feature type="transmembrane region" description="Helical" evidence="7">
    <location>
        <begin position="138"/>
        <end position="160"/>
    </location>
</feature>
<name>A0A9W5Y3B6_9CLOT</name>
<evidence type="ECO:0000256" key="1">
    <source>
        <dbReference type="ARBA" id="ARBA00004141"/>
    </source>
</evidence>
<dbReference type="InterPro" id="IPR022764">
    <property type="entry name" value="Peptidase_S54_rhomboid_dom"/>
</dbReference>
<evidence type="ECO:0000313" key="10">
    <source>
        <dbReference type="Proteomes" id="UP001057868"/>
    </source>
</evidence>
<dbReference type="EMBL" id="BQXY01000003">
    <property type="protein sequence ID" value="GKU25692.1"/>
    <property type="molecule type" value="Genomic_DNA"/>
</dbReference>
<feature type="transmembrane region" description="Helical" evidence="7">
    <location>
        <begin position="275"/>
        <end position="293"/>
    </location>
</feature>
<keyword evidence="9" id="KW-0645">Protease</keyword>
<comment type="caution">
    <text evidence="9">The sequence shown here is derived from an EMBL/GenBank/DDBJ whole genome shotgun (WGS) entry which is preliminary data.</text>
</comment>
<dbReference type="RefSeq" id="WP_261852635.1">
    <property type="nucleotide sequence ID" value="NZ_BQXY01000003.1"/>
</dbReference>
<feature type="transmembrane region" description="Helical" evidence="7">
    <location>
        <begin position="184"/>
        <end position="211"/>
    </location>
</feature>
<evidence type="ECO:0000313" key="9">
    <source>
        <dbReference type="EMBL" id="GKU25692.1"/>
    </source>
</evidence>
<keyword evidence="6 7" id="KW-0472">Membrane</keyword>
<dbReference type="SUPFAM" id="SSF144091">
    <property type="entry name" value="Rhomboid-like"/>
    <property type="match status" value="1"/>
</dbReference>
<dbReference type="PANTHER" id="PTHR43731:SF14">
    <property type="entry name" value="PRESENILIN-ASSOCIATED RHOMBOID-LIKE PROTEIN, MITOCHONDRIAL"/>
    <property type="match status" value="1"/>
</dbReference>
<organism evidence="9 10">
    <name type="scientific">Clostridium folliculivorans</name>
    <dbReference type="NCBI Taxonomy" id="2886038"/>
    <lineage>
        <taxon>Bacteria</taxon>
        <taxon>Bacillati</taxon>
        <taxon>Bacillota</taxon>
        <taxon>Clostridia</taxon>
        <taxon>Eubacteriales</taxon>
        <taxon>Clostridiaceae</taxon>
        <taxon>Clostridium</taxon>
    </lineage>
</organism>
<dbReference type="Pfam" id="PF01694">
    <property type="entry name" value="Rhomboid"/>
    <property type="match status" value="1"/>
</dbReference>
<accession>A0A9W5Y3B6</accession>
<sequence>MKVNENSILQFLVKEQGFFIEEYYCNPLDEKRWIALREIEGGVYAVIVSEEKNETVSAEYAGYYLREKGQEFALVNVVITEGNYSGTENQLFYSRVIYDIRSNSVTQYERNGEFVYNCIKDMTGRATKKISLEGKSKITFALIVINVVVFLITALVSGNFGDIDTSVLVYFGAKQNELIQAGQYYRLITAMFLHGGIIHIAFNMYALYSLGNLIENIYGKWKYLLIYFLSGILSTTTSYIFSPYVSVGASGAIFGLFGAAVVFGLKERNRIGKSFLTEIATVIGMNIIIGLSSRNIDNFAHFGGLLGGIVISFLLYDNKRFRQQQV</sequence>
<protein>
    <submittedName>
        <fullName evidence="9">Rhomboid family intramembrane serine protease</fullName>
    </submittedName>
</protein>
<dbReference type="GO" id="GO:0016020">
    <property type="term" value="C:membrane"/>
    <property type="evidence" value="ECO:0007669"/>
    <property type="project" value="UniProtKB-SubCell"/>
</dbReference>
<keyword evidence="10" id="KW-1185">Reference proteome</keyword>
<dbReference type="InterPro" id="IPR050925">
    <property type="entry name" value="Rhomboid_protease_S54"/>
</dbReference>
<feature type="transmembrane region" description="Helical" evidence="7">
    <location>
        <begin position="299"/>
        <end position="316"/>
    </location>
</feature>
<feature type="transmembrane region" description="Helical" evidence="7">
    <location>
        <begin position="223"/>
        <end position="241"/>
    </location>
</feature>
<proteinExistence type="inferred from homology"/>
<dbReference type="Gene3D" id="1.20.1540.10">
    <property type="entry name" value="Rhomboid-like"/>
    <property type="match status" value="1"/>
</dbReference>
<comment type="subcellular location">
    <subcellularLocation>
        <location evidence="1">Membrane</location>
        <topology evidence="1">Multi-pass membrane protein</topology>
    </subcellularLocation>
</comment>
<dbReference type="PANTHER" id="PTHR43731">
    <property type="entry name" value="RHOMBOID PROTEASE"/>
    <property type="match status" value="1"/>
</dbReference>
<evidence type="ECO:0000256" key="4">
    <source>
        <dbReference type="ARBA" id="ARBA00022801"/>
    </source>
</evidence>
<evidence type="ECO:0000256" key="3">
    <source>
        <dbReference type="ARBA" id="ARBA00022692"/>
    </source>
</evidence>
<evidence type="ECO:0000256" key="5">
    <source>
        <dbReference type="ARBA" id="ARBA00022989"/>
    </source>
</evidence>
<comment type="similarity">
    <text evidence="2">Belongs to the peptidase S54 family.</text>
</comment>
<gene>
    <name evidence="9" type="ORF">CFOLD11_25180</name>
</gene>
<dbReference type="GO" id="GO:0006508">
    <property type="term" value="P:proteolysis"/>
    <property type="evidence" value="ECO:0007669"/>
    <property type="project" value="UniProtKB-KW"/>
</dbReference>
<evidence type="ECO:0000256" key="6">
    <source>
        <dbReference type="ARBA" id="ARBA00023136"/>
    </source>
</evidence>
<dbReference type="Proteomes" id="UP001057868">
    <property type="component" value="Unassembled WGS sequence"/>
</dbReference>
<dbReference type="AlphaFoldDB" id="A0A9W5Y3B6"/>
<keyword evidence="3 7" id="KW-0812">Transmembrane</keyword>
<keyword evidence="5 7" id="KW-1133">Transmembrane helix</keyword>
<evidence type="ECO:0000256" key="7">
    <source>
        <dbReference type="SAM" id="Phobius"/>
    </source>
</evidence>
<evidence type="ECO:0000259" key="8">
    <source>
        <dbReference type="Pfam" id="PF01694"/>
    </source>
</evidence>
<feature type="transmembrane region" description="Helical" evidence="7">
    <location>
        <begin position="247"/>
        <end position="263"/>
    </location>
</feature>
<feature type="domain" description="Peptidase S54 rhomboid" evidence="8">
    <location>
        <begin position="182"/>
        <end position="316"/>
    </location>
</feature>
<dbReference type="GO" id="GO:0004252">
    <property type="term" value="F:serine-type endopeptidase activity"/>
    <property type="evidence" value="ECO:0007669"/>
    <property type="project" value="InterPro"/>
</dbReference>
<evidence type="ECO:0000256" key="2">
    <source>
        <dbReference type="ARBA" id="ARBA00009045"/>
    </source>
</evidence>
<keyword evidence="4" id="KW-0378">Hydrolase</keyword>
<reference evidence="9" key="1">
    <citation type="journal article" date="2023" name="Int. J. Syst. Evol. Microbiol.">
        <title>&lt;i&gt;Clostridium folliculivorans&lt;/i&gt; sp. nov., isolated from soil samples of an organic paddy in Japan.</title>
        <authorList>
            <person name="Tazawa J."/>
            <person name="Kobayashi H."/>
            <person name="Tanizawa Y."/>
            <person name="Uchino A."/>
            <person name="Tanaka F."/>
            <person name="Urashima Y."/>
            <person name="Miura S."/>
            <person name="Sakamoto M."/>
            <person name="Ohkuma M."/>
            <person name="Tohno M."/>
        </authorList>
    </citation>
    <scope>NUCLEOTIDE SEQUENCE</scope>
    <source>
        <strain evidence="9">D1-1</strain>
    </source>
</reference>